<feature type="transmembrane region" description="Helical" evidence="2">
    <location>
        <begin position="149"/>
        <end position="168"/>
    </location>
</feature>
<keyword evidence="2" id="KW-0472">Membrane</keyword>
<sequence>MLRVIIILVMLVQMSDCVECRIFQSISPWAATNVTAQYCTFVMPPPCTNLEYSEDEVLRYQHFKTESCMITVKKMLLCACFSDYCSSDHKKIKAIWLKSKDSKTNPQFTKCLDGLISANKSTPSDNSLRSLSGKDEKKKGKRKKKHSPMLFSFSTLANLLFMIVACFIRD</sequence>
<evidence type="ECO:0000313" key="5">
    <source>
        <dbReference type="WBParaSite" id="HCON_00047330-00001"/>
    </source>
</evidence>
<organism evidence="4 5">
    <name type="scientific">Haemonchus contortus</name>
    <name type="common">Barber pole worm</name>
    <dbReference type="NCBI Taxonomy" id="6289"/>
    <lineage>
        <taxon>Eukaryota</taxon>
        <taxon>Metazoa</taxon>
        <taxon>Ecdysozoa</taxon>
        <taxon>Nematoda</taxon>
        <taxon>Chromadorea</taxon>
        <taxon>Rhabditida</taxon>
        <taxon>Rhabditina</taxon>
        <taxon>Rhabditomorpha</taxon>
        <taxon>Strongyloidea</taxon>
        <taxon>Trichostrongylidae</taxon>
        <taxon>Haemonchus</taxon>
    </lineage>
</organism>
<keyword evidence="2" id="KW-1133">Transmembrane helix</keyword>
<name>A0A7I4Y5E0_HAECO</name>
<keyword evidence="2" id="KW-0812">Transmembrane</keyword>
<reference evidence="5" key="1">
    <citation type="submission" date="2020-12" db="UniProtKB">
        <authorList>
            <consortium name="WormBaseParasite"/>
        </authorList>
    </citation>
    <scope>IDENTIFICATION</scope>
    <source>
        <strain evidence="5">MHco3</strain>
    </source>
</reference>
<keyword evidence="3" id="KW-0732">Signal</keyword>
<dbReference type="AlphaFoldDB" id="A0A7I4Y5E0"/>
<protein>
    <submittedName>
        <fullName evidence="5">Expressed conserved protein</fullName>
    </submittedName>
</protein>
<feature type="chain" id="PRO_5029454132" evidence="3">
    <location>
        <begin position="18"/>
        <end position="170"/>
    </location>
</feature>
<accession>A0A7I4Y5E0</accession>
<proteinExistence type="predicted"/>
<feature type="signal peptide" evidence="3">
    <location>
        <begin position="1"/>
        <end position="17"/>
    </location>
</feature>
<dbReference type="WBParaSite" id="HCON_00047330-00001">
    <property type="protein sequence ID" value="HCON_00047330-00001"/>
    <property type="gene ID" value="HCON_00047330"/>
</dbReference>
<evidence type="ECO:0000256" key="3">
    <source>
        <dbReference type="SAM" id="SignalP"/>
    </source>
</evidence>
<evidence type="ECO:0000256" key="1">
    <source>
        <dbReference type="SAM" id="MobiDB-lite"/>
    </source>
</evidence>
<dbReference type="Proteomes" id="UP000025227">
    <property type="component" value="Unplaced"/>
</dbReference>
<keyword evidence="4" id="KW-1185">Reference proteome</keyword>
<evidence type="ECO:0000313" key="4">
    <source>
        <dbReference type="Proteomes" id="UP000025227"/>
    </source>
</evidence>
<evidence type="ECO:0000256" key="2">
    <source>
        <dbReference type="SAM" id="Phobius"/>
    </source>
</evidence>
<feature type="region of interest" description="Disordered" evidence="1">
    <location>
        <begin position="122"/>
        <end position="143"/>
    </location>
</feature>
<dbReference type="OrthoDB" id="10584487at2759"/>